<accession>A0A011NKL8</accession>
<feature type="region of interest" description="Disordered" evidence="1">
    <location>
        <begin position="29"/>
        <end position="68"/>
    </location>
</feature>
<keyword evidence="3" id="KW-1185">Reference proteome</keyword>
<evidence type="ECO:0000256" key="1">
    <source>
        <dbReference type="SAM" id="MobiDB-lite"/>
    </source>
</evidence>
<proteinExistence type="predicted"/>
<dbReference type="Proteomes" id="UP000020218">
    <property type="component" value="Unassembled WGS sequence"/>
</dbReference>
<name>A0A011NKL8_9PROT</name>
<evidence type="ECO:0000313" key="3">
    <source>
        <dbReference type="Proteomes" id="UP000020218"/>
    </source>
</evidence>
<gene>
    <name evidence="2" type="ORF">AW08_03419</name>
</gene>
<organism evidence="2 3">
    <name type="scientific">Candidatus Accumulibacter adjunctus</name>
    <dbReference type="NCBI Taxonomy" id="1454001"/>
    <lineage>
        <taxon>Bacteria</taxon>
        <taxon>Pseudomonadati</taxon>
        <taxon>Pseudomonadota</taxon>
        <taxon>Betaproteobacteria</taxon>
        <taxon>Candidatus Accumulibacter</taxon>
    </lineage>
</organism>
<dbReference type="EMBL" id="JFAX01000027">
    <property type="protein sequence ID" value="EXI65147.1"/>
    <property type="molecule type" value="Genomic_DNA"/>
</dbReference>
<dbReference type="AlphaFoldDB" id="A0A011NKL8"/>
<feature type="compositionally biased region" description="Polar residues" evidence="1">
    <location>
        <begin position="32"/>
        <end position="47"/>
    </location>
</feature>
<evidence type="ECO:0000313" key="2">
    <source>
        <dbReference type="EMBL" id="EXI65147.1"/>
    </source>
</evidence>
<protein>
    <submittedName>
        <fullName evidence="2">Uncharacterized protein</fullName>
    </submittedName>
</protein>
<sequence>MIIGASAPKAIRPKPSSIGLRPRMLVARPTPSAVSSGAVTVEATTPPESKARPTSCGGEKAVNTITTR</sequence>
<comment type="caution">
    <text evidence="2">The sequence shown here is derived from an EMBL/GenBank/DDBJ whole genome shotgun (WGS) entry which is preliminary data.</text>
</comment>
<reference evidence="2" key="1">
    <citation type="submission" date="2014-02" db="EMBL/GenBank/DDBJ databases">
        <title>Expanding our view of genomic diversity in Candidatus Accumulibacter clades.</title>
        <authorList>
            <person name="Skennerton C.T."/>
            <person name="Barr J.J."/>
            <person name="Slater F.R."/>
            <person name="Bond P.L."/>
            <person name="Tyson G.W."/>
        </authorList>
    </citation>
    <scope>NUCLEOTIDE SEQUENCE [LARGE SCALE GENOMIC DNA]</scope>
</reference>